<dbReference type="PROSITE" id="PS51741">
    <property type="entry name" value="F_BAR"/>
    <property type="match status" value="1"/>
</dbReference>
<gene>
    <name evidence="6" type="primary">Mo04986</name>
    <name evidence="6" type="ORF">E5Q_04986</name>
</gene>
<sequence length="749" mass="81078">MDFPSPSFDESRPATSTRQAGQHIDEPRSSTSSSHQNQPGLPLQSSSGAISANAGPNLYTPHSSGGTAGNGRHAHLGDPEYRESPTMVSSTSGLRSDSRSMSGSTAAQSVFGQAVTNADAARLDSQATASVRRPSSTVDTLVSGPTPLSGLNISNGSGSLGPSPLSASAATFTGNAKAGMPIAPGAPGIDGPVFDEAILRTLCGLDCGLPLMLDRLKQSLGSCKETSTFLRKRALIEEDYARQLIKLSRGTAEAYSTSEGKAGTFVSSFQSLLRTHELLGDNRLRFAQQLTEMGGHLLDISKEVERNRKEAKDLGGRLERGLLDIEGSTDKARQRFDYAAEDLEKFLVAKAGESTKDVNAVAHLGAASGPGGKRAFGKAISKFGAKKNPQQMQRQEEEARSRMSVASDAYRKEVLSAQQARQDYFGLQLPRVLRSLKESADEVDTGLQYHIARYAALFEALLVNDGLTISPAQPEEGPGLRGIAEAIDNGYDFKTYLQNYASGYAQAGHKGLRRDELDDESFAMVGSSPQPRQQRQESVAEPPSTAVFGVDLSDQMIRDGVEVPRVLQKCAEVIEAYGLQLTGIYRLSGTTSRIKALKGKLDKDVETVDLTSEENLTDINDITGVLKLWFRELPDPLLTFDLYHGFMEAAKIENDRLRHIRLHERVNDLPDAHYATLKFLMGHLHKVQAYASVNSMSRSNLAIVFGPTLFRPPPGEEGRALQDASVQCKAIEEILFHYEAIFVDLDNDA</sequence>
<dbReference type="SUPFAM" id="SSF48350">
    <property type="entry name" value="GTPase activation domain, GAP"/>
    <property type="match status" value="1"/>
</dbReference>
<dbReference type="PANTHER" id="PTHR23176:SF134">
    <property type="entry name" value="RHO-TYPE GTPASE-ACTIVATING PROTEIN"/>
    <property type="match status" value="1"/>
</dbReference>
<protein>
    <recommendedName>
        <fullName evidence="8">Rho-GAP domain-containing protein</fullName>
    </recommendedName>
</protein>
<dbReference type="SMART" id="SM00055">
    <property type="entry name" value="FCH"/>
    <property type="match status" value="1"/>
</dbReference>
<keyword evidence="2" id="KW-0175">Coiled coil</keyword>
<comment type="caution">
    <text evidence="6">The sequence shown here is derived from an EMBL/GenBank/DDBJ whole genome shotgun (WGS) entry which is preliminary data.</text>
</comment>
<dbReference type="GO" id="GO:0007165">
    <property type="term" value="P:signal transduction"/>
    <property type="evidence" value="ECO:0007669"/>
    <property type="project" value="InterPro"/>
</dbReference>
<dbReference type="InterPro" id="IPR031160">
    <property type="entry name" value="F_BAR_dom"/>
</dbReference>
<dbReference type="STRING" id="764103.G7E642"/>
<evidence type="ECO:0008006" key="8">
    <source>
        <dbReference type="Google" id="ProtNLM"/>
    </source>
</evidence>
<evidence type="ECO:0000259" key="4">
    <source>
        <dbReference type="PROSITE" id="PS50238"/>
    </source>
</evidence>
<feature type="compositionally biased region" description="Polar residues" evidence="3">
    <location>
        <begin position="29"/>
        <end position="50"/>
    </location>
</feature>
<dbReference type="OMA" id="DSGWQAR"/>
<accession>G7E642</accession>
<evidence type="ECO:0000259" key="5">
    <source>
        <dbReference type="PROSITE" id="PS51741"/>
    </source>
</evidence>
<dbReference type="Pfam" id="PF00611">
    <property type="entry name" value="FCH"/>
    <property type="match status" value="1"/>
</dbReference>
<evidence type="ECO:0000313" key="7">
    <source>
        <dbReference type="Proteomes" id="UP000009131"/>
    </source>
</evidence>
<dbReference type="SUPFAM" id="SSF103657">
    <property type="entry name" value="BAR/IMD domain-like"/>
    <property type="match status" value="1"/>
</dbReference>
<evidence type="ECO:0000256" key="2">
    <source>
        <dbReference type="PROSITE-ProRule" id="PRU01077"/>
    </source>
</evidence>
<dbReference type="eggNOG" id="KOG1450">
    <property type="taxonomic scope" value="Eukaryota"/>
</dbReference>
<dbReference type="PROSITE" id="PS50238">
    <property type="entry name" value="RHOGAP"/>
    <property type="match status" value="1"/>
</dbReference>
<dbReference type="Pfam" id="PF00620">
    <property type="entry name" value="RhoGAP"/>
    <property type="match status" value="1"/>
</dbReference>
<feature type="compositionally biased region" description="Polar residues" evidence="3">
    <location>
        <begin position="125"/>
        <end position="140"/>
    </location>
</feature>
<dbReference type="Gene3D" id="1.20.1270.60">
    <property type="entry name" value="Arfaptin homology (AH) domain/BAR domain"/>
    <property type="match status" value="1"/>
</dbReference>
<dbReference type="GO" id="GO:0005737">
    <property type="term" value="C:cytoplasm"/>
    <property type="evidence" value="ECO:0007669"/>
    <property type="project" value="TreeGrafter"/>
</dbReference>
<evidence type="ECO:0000256" key="3">
    <source>
        <dbReference type="SAM" id="MobiDB-lite"/>
    </source>
</evidence>
<evidence type="ECO:0000256" key="1">
    <source>
        <dbReference type="ARBA" id="ARBA00022468"/>
    </source>
</evidence>
<feature type="domain" description="F-BAR" evidence="5">
    <location>
        <begin position="192"/>
        <end position="492"/>
    </location>
</feature>
<organism evidence="6 7">
    <name type="scientific">Mixia osmundae (strain CBS 9802 / IAM 14324 / JCM 22182 / KY 12970)</name>
    <dbReference type="NCBI Taxonomy" id="764103"/>
    <lineage>
        <taxon>Eukaryota</taxon>
        <taxon>Fungi</taxon>
        <taxon>Dikarya</taxon>
        <taxon>Basidiomycota</taxon>
        <taxon>Pucciniomycotina</taxon>
        <taxon>Mixiomycetes</taxon>
        <taxon>Mixiales</taxon>
        <taxon>Mixiaceae</taxon>
        <taxon>Mixia</taxon>
    </lineage>
</organism>
<proteinExistence type="predicted"/>
<dbReference type="InterPro" id="IPR008936">
    <property type="entry name" value="Rho_GTPase_activation_prot"/>
</dbReference>
<dbReference type="InterPro" id="IPR027267">
    <property type="entry name" value="AH/BAR_dom_sf"/>
</dbReference>
<dbReference type="RefSeq" id="XP_014569182.1">
    <property type="nucleotide sequence ID" value="XM_014713696.1"/>
</dbReference>
<dbReference type="InParanoid" id="G7E642"/>
<dbReference type="InterPro" id="IPR001060">
    <property type="entry name" value="FCH_dom"/>
</dbReference>
<dbReference type="SMART" id="SM00324">
    <property type="entry name" value="RhoGAP"/>
    <property type="match status" value="1"/>
</dbReference>
<dbReference type="Gene3D" id="1.10.555.10">
    <property type="entry name" value="Rho GTPase activation protein"/>
    <property type="match status" value="1"/>
</dbReference>
<feature type="domain" description="Rho-GAP" evidence="4">
    <location>
        <begin position="550"/>
        <end position="742"/>
    </location>
</feature>
<dbReference type="FunCoup" id="G7E642">
    <property type="interactions" value="208"/>
</dbReference>
<keyword evidence="7" id="KW-1185">Reference proteome</keyword>
<dbReference type="PANTHER" id="PTHR23176">
    <property type="entry name" value="RHO/RAC/CDC GTPASE-ACTIVATING PROTEIN"/>
    <property type="match status" value="1"/>
</dbReference>
<reference evidence="6 7" key="1">
    <citation type="journal article" date="2011" name="J. Gen. Appl. Microbiol.">
        <title>Draft genome sequencing of the enigmatic basidiomycete Mixia osmundae.</title>
        <authorList>
            <person name="Nishida H."/>
            <person name="Nagatsuka Y."/>
            <person name="Sugiyama J."/>
        </authorList>
    </citation>
    <scope>NUCLEOTIDE SEQUENCE [LARGE SCALE GENOMIC DNA]</scope>
    <source>
        <strain evidence="7">CBS 9802 / IAM 14324 / JCM 22182 / KY 12970</strain>
    </source>
</reference>
<dbReference type="EMBL" id="BABT02000150">
    <property type="protein sequence ID" value="GAA98302.1"/>
    <property type="molecule type" value="Genomic_DNA"/>
</dbReference>
<dbReference type="GO" id="GO:0005096">
    <property type="term" value="F:GTPase activator activity"/>
    <property type="evidence" value="ECO:0007669"/>
    <property type="project" value="UniProtKB-KW"/>
</dbReference>
<feature type="region of interest" description="Disordered" evidence="3">
    <location>
        <begin position="125"/>
        <end position="155"/>
    </location>
</feature>
<feature type="region of interest" description="Disordered" evidence="3">
    <location>
        <begin position="1"/>
        <end position="105"/>
    </location>
</feature>
<feature type="compositionally biased region" description="Low complexity" evidence="3">
    <location>
        <begin position="89"/>
        <end position="105"/>
    </location>
</feature>
<name>G7E642_MIXOS</name>
<feature type="region of interest" description="Disordered" evidence="3">
    <location>
        <begin position="523"/>
        <end position="543"/>
    </location>
</feature>
<dbReference type="eggNOG" id="KOG1449">
    <property type="taxonomic scope" value="Eukaryota"/>
</dbReference>
<dbReference type="AlphaFoldDB" id="G7E642"/>
<dbReference type="InterPro" id="IPR050729">
    <property type="entry name" value="Rho-GAP"/>
</dbReference>
<dbReference type="HOGENOM" id="CLU_010730_1_0_1"/>
<dbReference type="Proteomes" id="UP000009131">
    <property type="component" value="Unassembled WGS sequence"/>
</dbReference>
<evidence type="ECO:0000313" key="6">
    <source>
        <dbReference type="EMBL" id="GAA98302.1"/>
    </source>
</evidence>
<dbReference type="OrthoDB" id="79452at2759"/>
<reference evidence="6 7" key="2">
    <citation type="journal article" date="2012" name="Open Biol.">
        <title>Characteristics of nucleosomes and linker DNA regions on the genome of the basidiomycete Mixia osmundae revealed by mono- and dinucleosome mapping.</title>
        <authorList>
            <person name="Nishida H."/>
            <person name="Kondo S."/>
            <person name="Matsumoto T."/>
            <person name="Suzuki Y."/>
            <person name="Yoshikawa H."/>
            <person name="Taylor T.D."/>
            <person name="Sugiyama J."/>
        </authorList>
    </citation>
    <scope>NUCLEOTIDE SEQUENCE [LARGE SCALE GENOMIC DNA]</scope>
    <source>
        <strain evidence="7">CBS 9802 / IAM 14324 / JCM 22182 / KY 12970</strain>
    </source>
</reference>
<dbReference type="InterPro" id="IPR000198">
    <property type="entry name" value="RhoGAP_dom"/>
</dbReference>
<keyword evidence="1" id="KW-0343">GTPase activation</keyword>